<dbReference type="EMBL" id="CAVMJV010000006">
    <property type="protein sequence ID" value="CAK5032399.1"/>
    <property type="molecule type" value="Genomic_DNA"/>
</dbReference>
<dbReference type="Proteomes" id="UP001497535">
    <property type="component" value="Unassembled WGS sequence"/>
</dbReference>
<reference evidence="1" key="1">
    <citation type="submission" date="2023-11" db="EMBL/GenBank/DDBJ databases">
        <authorList>
            <person name="Poullet M."/>
        </authorList>
    </citation>
    <scope>NUCLEOTIDE SEQUENCE</scope>
    <source>
        <strain evidence="1">E1834</strain>
    </source>
</reference>
<keyword evidence="2" id="KW-1185">Reference proteome</keyword>
<organism evidence="1 2">
    <name type="scientific">Meloidogyne enterolobii</name>
    <name type="common">Root-knot nematode worm</name>
    <name type="synonym">Meloidogyne mayaguensis</name>
    <dbReference type="NCBI Taxonomy" id="390850"/>
    <lineage>
        <taxon>Eukaryota</taxon>
        <taxon>Metazoa</taxon>
        <taxon>Ecdysozoa</taxon>
        <taxon>Nematoda</taxon>
        <taxon>Chromadorea</taxon>
        <taxon>Rhabditida</taxon>
        <taxon>Tylenchina</taxon>
        <taxon>Tylenchomorpha</taxon>
        <taxon>Tylenchoidea</taxon>
        <taxon>Meloidogynidae</taxon>
        <taxon>Meloidogyninae</taxon>
        <taxon>Meloidogyne</taxon>
    </lineage>
</organism>
<comment type="caution">
    <text evidence="1">The sequence shown here is derived from an EMBL/GenBank/DDBJ whole genome shotgun (WGS) entry which is preliminary data.</text>
</comment>
<proteinExistence type="predicted"/>
<evidence type="ECO:0000313" key="1">
    <source>
        <dbReference type="EMBL" id="CAK5032399.1"/>
    </source>
</evidence>
<evidence type="ECO:0000313" key="2">
    <source>
        <dbReference type="Proteomes" id="UP001497535"/>
    </source>
</evidence>
<protein>
    <submittedName>
        <fullName evidence="1">Uncharacterized protein</fullName>
    </submittedName>
</protein>
<gene>
    <name evidence="1" type="ORF">MENTE1834_LOCUS7814</name>
</gene>
<accession>A0ACB0Y672</accession>
<name>A0ACB0Y672_MELEN</name>
<sequence>MSAIVAFMNDIAMGCSTISDRFFRVGSIQSWVGTVRGVGNRKSKVFSEIVRKKTPEIGIPTHLCHDFSFIDWAVVWMVAPCVFFTFFCGRNLRIFGYGTKYTFLGR</sequence>